<feature type="compositionally biased region" description="Gly residues" evidence="1">
    <location>
        <begin position="43"/>
        <end position="53"/>
    </location>
</feature>
<accession>A0A2U8WBD2</accession>
<evidence type="ECO:0008006" key="4">
    <source>
        <dbReference type="Google" id="ProtNLM"/>
    </source>
</evidence>
<feature type="region of interest" description="Disordered" evidence="1">
    <location>
        <begin position="97"/>
        <end position="125"/>
    </location>
</feature>
<dbReference type="Pfam" id="PF20159">
    <property type="entry name" value="YidB"/>
    <property type="match status" value="1"/>
</dbReference>
<dbReference type="InterPro" id="IPR045372">
    <property type="entry name" value="YidB"/>
</dbReference>
<dbReference type="EMBL" id="CP029550">
    <property type="protein sequence ID" value="AWN42938.1"/>
    <property type="molecule type" value="Genomic_DNA"/>
</dbReference>
<dbReference type="RefSeq" id="WP_109893254.1">
    <property type="nucleotide sequence ID" value="NZ_CP029550.1"/>
</dbReference>
<feature type="region of interest" description="Disordered" evidence="1">
    <location>
        <begin position="29"/>
        <end position="53"/>
    </location>
</feature>
<evidence type="ECO:0000313" key="2">
    <source>
        <dbReference type="EMBL" id="AWN42938.1"/>
    </source>
</evidence>
<keyword evidence="3" id="KW-1185">Reference proteome</keyword>
<gene>
    <name evidence="2" type="ORF">DK389_23600</name>
</gene>
<evidence type="ECO:0000313" key="3">
    <source>
        <dbReference type="Proteomes" id="UP000245926"/>
    </source>
</evidence>
<sequence length="170" mass="16824">MSDGYPSMTALLGLLALAGYQNRDKIAEFLGGRGQPDPAPAGAAGGQAGPGAGAGGALSGGLAGGLGGLLGSLAGHAGAGGAGGFLHSGLGEMLERFQQAGHGSAAQSWVNSGPNEEISPQQLETAIGPDVLATLTQRTGLSREDLLARLSRDLPQAIDRYTPDGRLPAQ</sequence>
<dbReference type="Proteomes" id="UP000245926">
    <property type="component" value="Chromosome"/>
</dbReference>
<dbReference type="Gene3D" id="1.10.10.690">
    <property type="entry name" value="YidB-like"/>
    <property type="match status" value="1"/>
</dbReference>
<reference evidence="3" key="1">
    <citation type="submission" date="2018-05" db="EMBL/GenBank/DDBJ databases">
        <title>Complete Genome Sequence of Methylobacterium sp. 17SD2-17.</title>
        <authorList>
            <person name="Srinivasan S."/>
        </authorList>
    </citation>
    <scope>NUCLEOTIDE SEQUENCE [LARGE SCALE GENOMIC DNA]</scope>
    <source>
        <strain evidence="3">17SD2-17</strain>
    </source>
</reference>
<proteinExistence type="predicted"/>
<dbReference type="InterPro" id="IPR027405">
    <property type="entry name" value="YidB-like"/>
</dbReference>
<dbReference type="AlphaFoldDB" id="A0A2U8WBD2"/>
<feature type="compositionally biased region" description="Polar residues" evidence="1">
    <location>
        <begin position="105"/>
        <end position="124"/>
    </location>
</feature>
<evidence type="ECO:0000256" key="1">
    <source>
        <dbReference type="SAM" id="MobiDB-lite"/>
    </source>
</evidence>
<dbReference type="SUPFAM" id="SSF140804">
    <property type="entry name" value="YidB-like"/>
    <property type="match status" value="1"/>
</dbReference>
<dbReference type="KEGG" id="mets:DK389_23600"/>
<name>A0A2U8WBD2_9HYPH</name>
<dbReference type="OrthoDB" id="4235777at2"/>
<protein>
    <recommendedName>
        <fullName evidence="4">DUF937 domain-containing protein</fullName>
    </recommendedName>
</protein>
<organism evidence="2 3">
    <name type="scientific">Methylobacterium durans</name>
    <dbReference type="NCBI Taxonomy" id="2202825"/>
    <lineage>
        <taxon>Bacteria</taxon>
        <taxon>Pseudomonadati</taxon>
        <taxon>Pseudomonadota</taxon>
        <taxon>Alphaproteobacteria</taxon>
        <taxon>Hyphomicrobiales</taxon>
        <taxon>Methylobacteriaceae</taxon>
        <taxon>Methylobacterium</taxon>
    </lineage>
</organism>